<accession>A0A5C6M3Y0</accession>
<comment type="caution">
    <text evidence="1">The sequence shown here is derived from an EMBL/GenBank/DDBJ whole genome shotgun (WGS) entry which is preliminary data.</text>
</comment>
<sequence length="88" mass="9634">MLSNTGTLGDVLRRCRIHTQFFRDAGGTTKKVVIGLAKECNARGGYGLLDTMSEQRLQTFLEDSLSRVLGSLGVYEDDATSSDEDDTE</sequence>
<dbReference type="EMBL" id="SRHE01000428">
    <property type="protein sequence ID" value="TWW08987.1"/>
    <property type="molecule type" value="Genomic_DNA"/>
</dbReference>
<dbReference type="AlphaFoldDB" id="A0A5C6M3Y0"/>
<reference evidence="1 2" key="1">
    <citation type="submission" date="2019-08" db="EMBL/GenBank/DDBJ databases">
        <title>100 year-old enigma solved: identification of Planctomyces bekefii, the type genus and species of the phylum Planctomycetes.</title>
        <authorList>
            <person name="Svetlana D.N."/>
            <person name="Overmann J."/>
        </authorList>
    </citation>
    <scope>NUCLEOTIDE SEQUENCE [LARGE SCALE GENOMIC DNA]</scope>
    <source>
        <strain evidence="1">Phe10_nw2017</strain>
    </source>
</reference>
<dbReference type="Proteomes" id="UP000321083">
    <property type="component" value="Unassembled WGS sequence"/>
</dbReference>
<keyword evidence="2" id="KW-1185">Reference proteome</keyword>
<protein>
    <submittedName>
        <fullName evidence="1">Uncharacterized protein</fullName>
    </submittedName>
</protein>
<proteinExistence type="predicted"/>
<gene>
    <name evidence="1" type="ORF">E3A20_18850</name>
</gene>
<organism evidence="1 2">
    <name type="scientific">Planctomyces bekefii</name>
    <dbReference type="NCBI Taxonomy" id="1653850"/>
    <lineage>
        <taxon>Bacteria</taxon>
        <taxon>Pseudomonadati</taxon>
        <taxon>Planctomycetota</taxon>
        <taxon>Planctomycetia</taxon>
        <taxon>Planctomycetales</taxon>
        <taxon>Planctomycetaceae</taxon>
        <taxon>Planctomyces</taxon>
    </lineage>
</organism>
<name>A0A5C6M3Y0_9PLAN</name>
<reference evidence="1 2" key="2">
    <citation type="submission" date="2019-08" db="EMBL/GenBank/DDBJ databases">
        <authorList>
            <person name="Henke P."/>
        </authorList>
    </citation>
    <scope>NUCLEOTIDE SEQUENCE [LARGE SCALE GENOMIC DNA]</scope>
    <source>
        <strain evidence="1">Phe10_nw2017</strain>
    </source>
</reference>
<evidence type="ECO:0000313" key="2">
    <source>
        <dbReference type="Proteomes" id="UP000321083"/>
    </source>
</evidence>
<evidence type="ECO:0000313" key="1">
    <source>
        <dbReference type="EMBL" id="TWW08987.1"/>
    </source>
</evidence>